<dbReference type="KEGG" id="dja:HY57_11760"/>
<name>A0A075K0L7_9GAMM</name>
<feature type="signal peptide" evidence="1">
    <location>
        <begin position="1"/>
        <end position="22"/>
    </location>
</feature>
<accession>A0A075K0L7</accession>
<dbReference type="HOGENOM" id="CLU_126483_0_0_6"/>
<dbReference type="AlphaFoldDB" id="A0A075K0L7"/>
<feature type="chain" id="PRO_5001706635" description="Glycine zipper domain-containing protein" evidence="1">
    <location>
        <begin position="23"/>
        <end position="152"/>
    </location>
</feature>
<dbReference type="PATRIC" id="fig|1217721.7.peg.2425"/>
<dbReference type="Proteomes" id="UP000027987">
    <property type="component" value="Chromosome"/>
</dbReference>
<evidence type="ECO:0000259" key="2">
    <source>
        <dbReference type="Pfam" id="PF13488"/>
    </source>
</evidence>
<proteinExistence type="predicted"/>
<dbReference type="OrthoDB" id="5959892at2"/>
<keyword evidence="4" id="KW-1185">Reference proteome</keyword>
<organism evidence="3 4">
    <name type="scientific">Dyella japonica A8</name>
    <dbReference type="NCBI Taxonomy" id="1217721"/>
    <lineage>
        <taxon>Bacteria</taxon>
        <taxon>Pseudomonadati</taxon>
        <taxon>Pseudomonadota</taxon>
        <taxon>Gammaproteobacteria</taxon>
        <taxon>Lysobacterales</taxon>
        <taxon>Rhodanobacteraceae</taxon>
        <taxon>Dyella</taxon>
    </lineage>
</organism>
<dbReference type="InterPro" id="IPR039567">
    <property type="entry name" value="Gly-zipper"/>
</dbReference>
<feature type="domain" description="Glycine zipper" evidence="2">
    <location>
        <begin position="75"/>
        <end position="117"/>
    </location>
</feature>
<dbReference type="EMBL" id="CP008884">
    <property type="protein sequence ID" value="AIF47891.1"/>
    <property type="molecule type" value="Genomic_DNA"/>
</dbReference>
<evidence type="ECO:0000256" key="1">
    <source>
        <dbReference type="SAM" id="SignalP"/>
    </source>
</evidence>
<evidence type="ECO:0000313" key="3">
    <source>
        <dbReference type="EMBL" id="AIF47891.1"/>
    </source>
</evidence>
<reference evidence="3 4" key="1">
    <citation type="submission" date="2014-07" db="EMBL/GenBank/DDBJ databases">
        <title>Complete Genome Sequence of Dyella japonica Strain A8 Isolated from Malaysian Tropical Soil.</title>
        <authorList>
            <person name="Hui R.K.H."/>
            <person name="Chen J.-W."/>
            <person name="Chan K.-G."/>
            <person name="Leung F.C.C."/>
        </authorList>
    </citation>
    <scope>NUCLEOTIDE SEQUENCE [LARGE SCALE GENOMIC DNA]</scope>
    <source>
        <strain evidence="3 4">A8</strain>
    </source>
</reference>
<evidence type="ECO:0000313" key="4">
    <source>
        <dbReference type="Proteomes" id="UP000027987"/>
    </source>
</evidence>
<dbReference type="STRING" id="1217721.HY57_11760"/>
<dbReference type="RefSeq" id="WP_019464919.1">
    <property type="nucleotide sequence ID" value="NZ_ALOY01000142.1"/>
</dbReference>
<dbReference type="Pfam" id="PF13488">
    <property type="entry name" value="Gly-zipper_Omp"/>
    <property type="match status" value="1"/>
</dbReference>
<gene>
    <name evidence="3" type="ORF">HY57_11760</name>
</gene>
<sequence>MKAYRLRNIGFSLLCVAGVASAQQLPVAYPANGQDANQQQTDKSACMSWAQTNAPAQATPPPQTGPAVGGGQRVGGAMRGAAAGAVIGGVANDNAGHGAAVGAAAGVVAGGVRAREQRREQNAASAAAQNQNTANLAQAYGACMKGKGYTVN</sequence>
<keyword evidence="1" id="KW-0732">Signal</keyword>
<protein>
    <recommendedName>
        <fullName evidence="2">Glycine zipper domain-containing protein</fullName>
    </recommendedName>
</protein>